<dbReference type="EMBL" id="KJ818330">
    <property type="protein sequence ID" value="AIK66531.1"/>
    <property type="molecule type" value="mRNA"/>
</dbReference>
<dbReference type="SUPFAM" id="SSF47266">
    <property type="entry name" value="4-helical cytokines"/>
    <property type="match status" value="1"/>
</dbReference>
<organism evidence="9">
    <name type="scientific">Dicentrarchus labrax</name>
    <name type="common">European seabass</name>
    <name type="synonym">Morone labrax</name>
    <dbReference type="NCBI Taxonomy" id="13489"/>
    <lineage>
        <taxon>Eukaryota</taxon>
        <taxon>Metazoa</taxon>
        <taxon>Chordata</taxon>
        <taxon>Craniata</taxon>
        <taxon>Vertebrata</taxon>
        <taxon>Euteleostomi</taxon>
        <taxon>Actinopterygii</taxon>
        <taxon>Neopterygii</taxon>
        <taxon>Teleostei</taxon>
        <taxon>Neoteleostei</taxon>
        <taxon>Acanthomorphata</taxon>
        <taxon>Eupercaria</taxon>
        <taxon>Moronidae</taxon>
        <taxon>Dicentrarchus</taxon>
    </lineage>
</organism>
<dbReference type="GO" id="GO:0005615">
    <property type="term" value="C:extracellular space"/>
    <property type="evidence" value="ECO:0007669"/>
    <property type="project" value="UniProtKB-KW"/>
</dbReference>
<comment type="subcellular location">
    <subcellularLocation>
        <location evidence="1">Secreted</location>
    </subcellularLocation>
</comment>
<dbReference type="SMR" id="A0A076YLD1"/>
<dbReference type="Pfam" id="PF02372">
    <property type="entry name" value="IL15"/>
    <property type="match status" value="1"/>
</dbReference>
<reference evidence="11" key="3">
    <citation type="submission" date="2025-05" db="UniProtKB">
        <authorList>
            <consortium name="Ensembl"/>
        </authorList>
    </citation>
    <scope>IDENTIFICATION</scope>
</reference>
<name>A0A076YLD1_DICLA</name>
<sequence length="145" mass="16176">MEHFIRTAFWIVTLAGCLLANPVPKFDFDDLRIHLIQESVECPDDSTFYAPKNVEDTCFTQALDCFMAELNGTMTEECGDKDGYIEATVDVLKMVIDQRLNDGFALNNSSRCACENSPTIPISGFLDALTSLIQENEVKKNALVQ</sequence>
<evidence type="ECO:0000256" key="7">
    <source>
        <dbReference type="RuleBase" id="RU003453"/>
    </source>
</evidence>
<keyword evidence="5 8" id="KW-0732">Signal</keyword>
<keyword evidence="12" id="KW-1185">Reference proteome</keyword>
<evidence type="ECO:0000256" key="1">
    <source>
        <dbReference type="ARBA" id="ARBA00004613"/>
    </source>
</evidence>
<dbReference type="OMA" id="FIRIAFW"/>
<protein>
    <recommendedName>
        <fullName evidence="7">Interleukin</fullName>
    </recommendedName>
</protein>
<proteinExistence type="evidence at transcript level"/>
<keyword evidence="6" id="KW-1015">Disulfide bond</keyword>
<dbReference type="RefSeq" id="XP_051277280.1">
    <property type="nucleotide sequence ID" value="XM_051421320.1"/>
</dbReference>
<gene>
    <name evidence="11" type="primary">LOC127375303</name>
    <name evidence="10" type="synonym">IL-2</name>
</gene>
<dbReference type="GO" id="GO:0005126">
    <property type="term" value="F:cytokine receptor binding"/>
    <property type="evidence" value="ECO:0007669"/>
    <property type="project" value="InterPro"/>
</dbReference>
<dbReference type="OrthoDB" id="8955076at2759"/>
<evidence type="ECO:0000313" key="10">
    <source>
        <dbReference type="EMBL" id="AYD60573.1"/>
    </source>
</evidence>
<evidence type="ECO:0000313" key="11">
    <source>
        <dbReference type="Ensembl" id="ENSDLAP00005023769.1"/>
    </source>
</evidence>
<keyword evidence="3 7" id="KW-0202">Cytokine</keyword>
<dbReference type="Proteomes" id="UP000694389">
    <property type="component" value="Unassembled WGS sequence"/>
</dbReference>
<evidence type="ECO:0000256" key="6">
    <source>
        <dbReference type="ARBA" id="ARBA00023157"/>
    </source>
</evidence>
<dbReference type="GeneID" id="127375303"/>
<evidence type="ECO:0000256" key="8">
    <source>
        <dbReference type="SAM" id="SignalP"/>
    </source>
</evidence>
<dbReference type="GeneTree" id="ENSGT00940000177064"/>
<dbReference type="Gene3D" id="1.20.1250.70">
    <property type="entry name" value="Interleukin-15/Interleukin-21"/>
    <property type="match status" value="1"/>
</dbReference>
<comment type="similarity">
    <text evidence="2 7">Belongs to the IL-15/IL-21 family.</text>
</comment>
<dbReference type="EMBL" id="MG224775">
    <property type="protein sequence ID" value="AYD60573.1"/>
    <property type="molecule type" value="Genomic_DNA"/>
</dbReference>
<dbReference type="InterPro" id="IPR003443">
    <property type="entry name" value="IL-15/IL-21_fam"/>
</dbReference>
<reference evidence="10" key="2">
    <citation type="submission" date="2017-10" db="EMBL/GenBank/DDBJ databases">
        <title>IL-2 and IL-2L from sea bass.</title>
        <authorList>
            <person name="Buonocore F."/>
            <person name="Gerdol M."/>
        </authorList>
    </citation>
    <scope>NUCLEOTIDE SEQUENCE</scope>
</reference>
<dbReference type="AlphaFoldDB" id="A0A076YLD1"/>
<evidence type="ECO:0000313" key="12">
    <source>
        <dbReference type="Proteomes" id="UP000694389"/>
    </source>
</evidence>
<accession>A0A076YLD1</accession>
<dbReference type="PROSITE" id="PS51257">
    <property type="entry name" value="PROKAR_LIPOPROTEIN"/>
    <property type="match status" value="1"/>
</dbReference>
<evidence type="ECO:0000256" key="5">
    <source>
        <dbReference type="ARBA" id="ARBA00022729"/>
    </source>
</evidence>
<evidence type="ECO:0000313" key="9">
    <source>
        <dbReference type="EMBL" id="AIK66531.1"/>
    </source>
</evidence>
<keyword evidence="4" id="KW-0964">Secreted</keyword>
<dbReference type="Ensembl" id="ENSDLAT00005025425.2">
    <property type="protein sequence ID" value="ENSDLAP00005023769.1"/>
    <property type="gene ID" value="ENSDLAG00005010881.2"/>
</dbReference>
<evidence type="ECO:0000256" key="3">
    <source>
        <dbReference type="ARBA" id="ARBA00022514"/>
    </source>
</evidence>
<dbReference type="InterPro" id="IPR009079">
    <property type="entry name" value="4_helix_cytokine-like_core"/>
</dbReference>
<feature type="signal peptide" evidence="8">
    <location>
        <begin position="1"/>
        <end position="20"/>
    </location>
</feature>
<reference evidence="9" key="1">
    <citation type="journal article" date="2014" name="Dev. Comp. Immunol.">
        <title>T cell transcripts and T cell activities in the gills of the teleost fish sea bass (Dicentrarchus labrax).</title>
        <authorList>
            <person name="Nunez Ortiz N."/>
            <person name="Gerdol M."/>
            <person name="Stocchi V."/>
            <person name="Marozzi C."/>
            <person name="Randelli E."/>
            <person name="Bernini C."/>
            <person name="Buonocore F."/>
            <person name="Picchietti S."/>
            <person name="Papeschi C."/>
            <person name="Sood N."/>
            <person name="Pallavicini A."/>
            <person name="Scapigliati G."/>
        </authorList>
    </citation>
    <scope>NUCLEOTIDE SEQUENCE</scope>
</reference>
<feature type="chain" id="PRO_5044539309" description="Interleukin" evidence="8">
    <location>
        <begin position="21"/>
        <end position="145"/>
    </location>
</feature>
<dbReference type="GO" id="GO:0005125">
    <property type="term" value="F:cytokine activity"/>
    <property type="evidence" value="ECO:0007669"/>
    <property type="project" value="UniProtKB-KW"/>
</dbReference>
<evidence type="ECO:0000256" key="4">
    <source>
        <dbReference type="ARBA" id="ARBA00022525"/>
    </source>
</evidence>
<dbReference type="GO" id="GO:0006955">
    <property type="term" value="P:immune response"/>
    <property type="evidence" value="ECO:0007669"/>
    <property type="project" value="InterPro"/>
</dbReference>
<evidence type="ECO:0000256" key="2">
    <source>
        <dbReference type="ARBA" id="ARBA00006050"/>
    </source>
</evidence>